<evidence type="ECO:0000256" key="1">
    <source>
        <dbReference type="SAM" id="MobiDB-lite"/>
    </source>
</evidence>
<accession>A0ABQ5GT03</accession>
<organism evidence="2 3">
    <name type="scientific">Tanacetum coccineum</name>
    <dbReference type="NCBI Taxonomy" id="301880"/>
    <lineage>
        <taxon>Eukaryota</taxon>
        <taxon>Viridiplantae</taxon>
        <taxon>Streptophyta</taxon>
        <taxon>Embryophyta</taxon>
        <taxon>Tracheophyta</taxon>
        <taxon>Spermatophyta</taxon>
        <taxon>Magnoliopsida</taxon>
        <taxon>eudicotyledons</taxon>
        <taxon>Gunneridae</taxon>
        <taxon>Pentapetalae</taxon>
        <taxon>asterids</taxon>
        <taxon>campanulids</taxon>
        <taxon>Asterales</taxon>
        <taxon>Asteraceae</taxon>
        <taxon>Asteroideae</taxon>
        <taxon>Anthemideae</taxon>
        <taxon>Anthemidinae</taxon>
        <taxon>Tanacetum</taxon>
    </lineage>
</organism>
<comment type="caution">
    <text evidence="2">The sequence shown here is derived from an EMBL/GenBank/DDBJ whole genome shotgun (WGS) entry which is preliminary data.</text>
</comment>
<protein>
    <submittedName>
        <fullName evidence="2">Uncharacterized protein</fullName>
    </submittedName>
</protein>
<reference evidence="2" key="1">
    <citation type="journal article" date="2022" name="Int. J. Mol. Sci.">
        <title>Draft Genome of Tanacetum Coccineum: Genomic Comparison of Closely Related Tanacetum-Family Plants.</title>
        <authorList>
            <person name="Yamashiro T."/>
            <person name="Shiraishi A."/>
            <person name="Nakayama K."/>
            <person name="Satake H."/>
        </authorList>
    </citation>
    <scope>NUCLEOTIDE SEQUENCE</scope>
</reference>
<sequence length="180" mass="20881">MLNDEQVNSNQKTQESKLKIQKTESSKSVDSSKMSQDSKTKVHNTGSSKSLKPKPIQKPQLKCELYHYTNHSTDDYYRILYCMICKKEDHRTSDHEMYIASLKRNENYKAQPYQYTSSSKQILKAKAKPFPACTHYGFNDHRPDDYRNYPKCEICGSYDHFTSGYNRVIQIRGGVLAESS</sequence>
<feature type="region of interest" description="Disordered" evidence="1">
    <location>
        <begin position="1"/>
        <end position="55"/>
    </location>
</feature>
<evidence type="ECO:0000313" key="3">
    <source>
        <dbReference type="Proteomes" id="UP001151760"/>
    </source>
</evidence>
<dbReference type="EMBL" id="BQNB010018772">
    <property type="protein sequence ID" value="GJT78102.1"/>
    <property type="molecule type" value="Genomic_DNA"/>
</dbReference>
<dbReference type="Proteomes" id="UP001151760">
    <property type="component" value="Unassembled WGS sequence"/>
</dbReference>
<feature type="compositionally biased region" description="Basic and acidic residues" evidence="1">
    <location>
        <begin position="14"/>
        <end position="27"/>
    </location>
</feature>
<feature type="compositionally biased region" description="Low complexity" evidence="1">
    <location>
        <begin position="28"/>
        <end position="37"/>
    </location>
</feature>
<keyword evidence="3" id="KW-1185">Reference proteome</keyword>
<proteinExistence type="predicted"/>
<reference evidence="2" key="2">
    <citation type="submission" date="2022-01" db="EMBL/GenBank/DDBJ databases">
        <authorList>
            <person name="Yamashiro T."/>
            <person name="Shiraishi A."/>
            <person name="Satake H."/>
            <person name="Nakayama K."/>
        </authorList>
    </citation>
    <scope>NUCLEOTIDE SEQUENCE</scope>
</reference>
<evidence type="ECO:0000313" key="2">
    <source>
        <dbReference type="EMBL" id="GJT78102.1"/>
    </source>
</evidence>
<feature type="compositionally biased region" description="Polar residues" evidence="1">
    <location>
        <begin position="1"/>
        <end position="13"/>
    </location>
</feature>
<name>A0ABQ5GT03_9ASTR</name>
<gene>
    <name evidence="2" type="ORF">Tco_1044827</name>
</gene>